<reference evidence="2 3" key="1">
    <citation type="journal article" date="2020" name="Cell Host Microbe">
        <title>Functional and Genomic Variation between Human-Derived Isolates of Lachnospiraceae Reveals Inter- and Intra-Species Diversity.</title>
        <authorList>
            <person name="Sorbara M.T."/>
            <person name="Littmann E.R."/>
            <person name="Fontana E."/>
            <person name="Moody T.U."/>
            <person name="Kohout C.E."/>
            <person name="Gjonbalaj M."/>
            <person name="Eaton V."/>
            <person name="Seok R."/>
            <person name="Leiner I.M."/>
            <person name="Pamer E.G."/>
        </authorList>
    </citation>
    <scope>NUCLEOTIDE SEQUENCE [LARGE SCALE GENOMIC DNA]</scope>
    <source>
        <strain evidence="2 3">MSK.2.26</strain>
    </source>
</reference>
<evidence type="ECO:0000259" key="1">
    <source>
        <dbReference type="Pfam" id="PF14501"/>
    </source>
</evidence>
<sequence>MPLCLYRPHPHPSKKNQKTKALRAILILTQTQLRLNSSQIRLETHIQYGDFSFIAFPDLYTLFENPLDNAITACSGIEGGSASRCIRLRIFKEKDLIWVETRLYNFYKCQHCCRINCFKAFITTLDFML</sequence>
<protein>
    <submittedName>
        <fullName evidence="2">Sensor histidine kinase</fullName>
    </submittedName>
</protein>
<comment type="caution">
    <text evidence="2">The sequence shown here is derived from an EMBL/GenBank/DDBJ whole genome shotgun (WGS) entry which is preliminary data.</text>
</comment>
<dbReference type="Proteomes" id="UP000719916">
    <property type="component" value="Unassembled WGS sequence"/>
</dbReference>
<organism evidence="2 3">
    <name type="scientific">Enterocloster clostridioformis</name>
    <dbReference type="NCBI Taxonomy" id="1531"/>
    <lineage>
        <taxon>Bacteria</taxon>
        <taxon>Bacillati</taxon>
        <taxon>Bacillota</taxon>
        <taxon>Clostridia</taxon>
        <taxon>Lachnospirales</taxon>
        <taxon>Lachnospiraceae</taxon>
        <taxon>Enterocloster</taxon>
    </lineage>
</organism>
<keyword evidence="2" id="KW-0418">Kinase</keyword>
<dbReference type="GO" id="GO:0016301">
    <property type="term" value="F:kinase activity"/>
    <property type="evidence" value="ECO:0007669"/>
    <property type="project" value="UniProtKB-KW"/>
</dbReference>
<dbReference type="AlphaFoldDB" id="A0ABD6LI87"/>
<dbReference type="InterPro" id="IPR032834">
    <property type="entry name" value="NatK-like_C"/>
</dbReference>
<dbReference type="EMBL" id="JAAISW010000018">
    <property type="protein sequence ID" value="NSJ44374.1"/>
    <property type="molecule type" value="Genomic_DNA"/>
</dbReference>
<evidence type="ECO:0000313" key="3">
    <source>
        <dbReference type="Proteomes" id="UP000719916"/>
    </source>
</evidence>
<dbReference type="Pfam" id="PF14501">
    <property type="entry name" value="HATPase_c_5"/>
    <property type="match status" value="1"/>
</dbReference>
<gene>
    <name evidence="2" type="ORF">G5B26_12460</name>
</gene>
<feature type="domain" description="Sensor histidine kinase NatK-like C-terminal" evidence="1">
    <location>
        <begin position="58"/>
        <end position="97"/>
    </location>
</feature>
<proteinExistence type="predicted"/>
<accession>A0ABD6LI87</accession>
<name>A0ABD6LI87_9FIRM</name>
<keyword evidence="2" id="KW-0808">Transferase</keyword>
<evidence type="ECO:0000313" key="2">
    <source>
        <dbReference type="EMBL" id="NSJ44374.1"/>
    </source>
</evidence>
<feature type="non-terminal residue" evidence="2">
    <location>
        <position position="129"/>
    </location>
</feature>